<accession>A0ABN7S6N2</accession>
<feature type="compositionally biased region" description="Basic and acidic residues" evidence="1">
    <location>
        <begin position="177"/>
        <end position="191"/>
    </location>
</feature>
<keyword evidence="2" id="KW-0472">Membrane</keyword>
<protein>
    <submittedName>
        <fullName evidence="3">Oidioi.mRNA.OKI2018_I69.PAR.g13176.t1.cds</fullName>
    </submittedName>
</protein>
<evidence type="ECO:0000256" key="2">
    <source>
        <dbReference type="SAM" id="Phobius"/>
    </source>
</evidence>
<name>A0ABN7S6N2_OIKDI</name>
<proteinExistence type="predicted"/>
<keyword evidence="4" id="KW-1185">Reference proteome</keyword>
<evidence type="ECO:0000313" key="4">
    <source>
        <dbReference type="Proteomes" id="UP001158576"/>
    </source>
</evidence>
<keyword evidence="2" id="KW-0812">Transmembrane</keyword>
<keyword evidence="2" id="KW-1133">Transmembrane helix</keyword>
<feature type="transmembrane region" description="Helical" evidence="2">
    <location>
        <begin position="80"/>
        <end position="104"/>
    </location>
</feature>
<evidence type="ECO:0000313" key="3">
    <source>
        <dbReference type="EMBL" id="CAG5091639.1"/>
    </source>
</evidence>
<dbReference type="EMBL" id="OU015568">
    <property type="protein sequence ID" value="CAG5091639.1"/>
    <property type="molecule type" value="Genomic_DNA"/>
</dbReference>
<organism evidence="3 4">
    <name type="scientific">Oikopleura dioica</name>
    <name type="common">Tunicate</name>
    <dbReference type="NCBI Taxonomy" id="34765"/>
    <lineage>
        <taxon>Eukaryota</taxon>
        <taxon>Metazoa</taxon>
        <taxon>Chordata</taxon>
        <taxon>Tunicata</taxon>
        <taxon>Appendicularia</taxon>
        <taxon>Copelata</taxon>
        <taxon>Oikopleuridae</taxon>
        <taxon>Oikopleura</taxon>
    </lineage>
</organism>
<gene>
    <name evidence="3" type="ORF">OKIOD_LOCUS4734</name>
</gene>
<dbReference type="Proteomes" id="UP001158576">
    <property type="component" value="Chromosome PAR"/>
</dbReference>
<reference evidence="3 4" key="1">
    <citation type="submission" date="2021-04" db="EMBL/GenBank/DDBJ databases">
        <authorList>
            <person name="Bliznina A."/>
        </authorList>
    </citation>
    <scope>NUCLEOTIDE SEQUENCE [LARGE SCALE GENOMIC DNA]</scope>
</reference>
<feature type="region of interest" description="Disordered" evidence="1">
    <location>
        <begin position="163"/>
        <end position="191"/>
    </location>
</feature>
<evidence type="ECO:0000256" key="1">
    <source>
        <dbReference type="SAM" id="MobiDB-lite"/>
    </source>
</evidence>
<sequence length="191" mass="21544">MATNLSATVVDTTVVTTTTATAPTFENVQERYNVNLTDLACSCSCAKDSVIIFNMSISDATSPVVDPVPEKPEFDYMNTFLWVMLPSLLTFFLLTFGFYILAGYTSGTQMEDLKKKFKQKKIDKKTEPMGIIHIFKERGGEPQEQAPPNYNVEKGQIETIVEEKSDETKFNSPCLTDQREDAFYKDRTSEN</sequence>